<evidence type="ECO:0008006" key="4">
    <source>
        <dbReference type="Google" id="ProtNLM"/>
    </source>
</evidence>
<evidence type="ECO:0000313" key="2">
    <source>
        <dbReference type="EMBL" id="THD68992.1"/>
    </source>
</evidence>
<evidence type="ECO:0000313" key="3">
    <source>
        <dbReference type="Proteomes" id="UP000305939"/>
    </source>
</evidence>
<dbReference type="AlphaFoldDB" id="A0A4S3M1N0"/>
<name>A0A4S3M1N0_9FLAO</name>
<organism evidence="2 3">
    <name type="scientific">Robertkochia marina</name>
    <dbReference type="NCBI Taxonomy" id="1227945"/>
    <lineage>
        <taxon>Bacteria</taxon>
        <taxon>Pseudomonadati</taxon>
        <taxon>Bacteroidota</taxon>
        <taxon>Flavobacteriia</taxon>
        <taxon>Flavobacteriales</taxon>
        <taxon>Flavobacteriaceae</taxon>
        <taxon>Robertkochia</taxon>
    </lineage>
</organism>
<keyword evidence="3" id="KW-1185">Reference proteome</keyword>
<dbReference type="OrthoDB" id="1201186at2"/>
<proteinExistence type="predicted"/>
<reference evidence="2 3" key="1">
    <citation type="submission" date="2019-04" db="EMBL/GenBank/DDBJ databases">
        <title>Draft genome sequence of Robertkochia marina CC-AMO-30D.</title>
        <authorList>
            <person name="Hameed A."/>
            <person name="Lin S.-Y."/>
            <person name="Shahina M."/>
            <person name="Lai W.-A."/>
            <person name="Young C.-C."/>
        </authorList>
    </citation>
    <scope>NUCLEOTIDE SEQUENCE [LARGE SCALE GENOMIC DNA]</scope>
    <source>
        <strain evidence="2 3">CC-AMO-30D</strain>
    </source>
</reference>
<dbReference type="EMBL" id="SSMC01000001">
    <property type="protein sequence ID" value="THD68992.1"/>
    <property type="molecule type" value="Genomic_DNA"/>
</dbReference>
<accession>A0A4S3M1N0</accession>
<dbReference type="PROSITE" id="PS51257">
    <property type="entry name" value="PROKAR_LIPOPROTEIN"/>
    <property type="match status" value="1"/>
</dbReference>
<gene>
    <name evidence="2" type="ORF">E7Z59_01285</name>
</gene>
<sequence>MSRLLIIAIFFTVLLSTGCSNNTSERNPYLPEPQFSIDINLNLPQYGSLNTPGSALLIEGGNIGIRGIIVYNQGFGTYLAWEASCPNHIPNSCSTLKVVDGITAVCNCDDYLYSLVNGALLSEFPENQRPYPLLNYRASVQGSVVTVFN</sequence>
<evidence type="ECO:0000256" key="1">
    <source>
        <dbReference type="SAM" id="SignalP"/>
    </source>
</evidence>
<protein>
    <recommendedName>
        <fullName evidence="4">Rieske domain-containing protein</fullName>
    </recommendedName>
</protein>
<dbReference type="Proteomes" id="UP000305939">
    <property type="component" value="Unassembled WGS sequence"/>
</dbReference>
<keyword evidence="1" id="KW-0732">Signal</keyword>
<dbReference type="RefSeq" id="WP_136334482.1">
    <property type="nucleotide sequence ID" value="NZ_QXMP01000004.1"/>
</dbReference>
<comment type="caution">
    <text evidence="2">The sequence shown here is derived from an EMBL/GenBank/DDBJ whole genome shotgun (WGS) entry which is preliminary data.</text>
</comment>
<feature type="chain" id="PRO_5020685906" description="Rieske domain-containing protein" evidence="1">
    <location>
        <begin position="23"/>
        <end position="149"/>
    </location>
</feature>
<feature type="signal peptide" evidence="1">
    <location>
        <begin position="1"/>
        <end position="22"/>
    </location>
</feature>